<feature type="region of interest" description="Disordered" evidence="1">
    <location>
        <begin position="49"/>
        <end position="88"/>
    </location>
</feature>
<proteinExistence type="predicted"/>
<reference evidence="2" key="3">
    <citation type="submission" date="2023-11" db="EMBL/GenBank/DDBJ databases">
        <authorList>
            <person name="Beijen E."/>
            <person name="Ohm R.A."/>
        </authorList>
    </citation>
    <scope>NUCLEOTIDE SEQUENCE</scope>
    <source>
        <strain evidence="2">CBS 150709</strain>
    </source>
</reference>
<accession>A0A2U3E6Q4</accession>
<dbReference type="AlphaFoldDB" id="A0A2U3E6Q4"/>
<evidence type="ECO:0000313" key="2">
    <source>
        <dbReference type="EMBL" id="KAK4086799.1"/>
    </source>
</evidence>
<reference evidence="3 4" key="2">
    <citation type="journal article" date="2016" name="Front. Microbiol.">
        <title>Genome and transcriptome sequences reveal the specific parasitism of the nematophagous Purpureocillium lilacinum 36-1.</title>
        <authorList>
            <person name="Xie J."/>
            <person name="Li S."/>
            <person name="Mo C."/>
            <person name="Xiao X."/>
            <person name="Peng D."/>
            <person name="Wang G."/>
            <person name="Xiao Y."/>
        </authorList>
    </citation>
    <scope>NUCLEOTIDE SEQUENCE [LARGE SCALE GENOMIC DNA]</scope>
    <source>
        <strain evidence="3 4">36-1</strain>
    </source>
</reference>
<gene>
    <name evidence="3" type="ORF">PCL_00334</name>
    <name evidence="2" type="ORF">Purlil1_8964</name>
</gene>
<feature type="region of interest" description="Disordered" evidence="1">
    <location>
        <begin position="253"/>
        <end position="274"/>
    </location>
</feature>
<name>A0A2U3E6Q4_PURLI</name>
<dbReference type="EMBL" id="JAWRVI010000038">
    <property type="protein sequence ID" value="KAK4086799.1"/>
    <property type="molecule type" value="Genomic_DNA"/>
</dbReference>
<reference evidence="3" key="1">
    <citation type="submission" date="2015-05" db="EMBL/GenBank/DDBJ databases">
        <authorList>
            <person name="Wang D.B."/>
            <person name="Wang M."/>
        </authorList>
    </citation>
    <scope>NUCLEOTIDE SEQUENCE</scope>
    <source>
        <strain evidence="3">36-1</strain>
    </source>
</reference>
<dbReference type="EMBL" id="LCWV01000010">
    <property type="protein sequence ID" value="PWI70190.1"/>
    <property type="molecule type" value="Genomic_DNA"/>
</dbReference>
<evidence type="ECO:0000256" key="1">
    <source>
        <dbReference type="SAM" id="MobiDB-lite"/>
    </source>
</evidence>
<evidence type="ECO:0000313" key="3">
    <source>
        <dbReference type="EMBL" id="PWI70190.1"/>
    </source>
</evidence>
<comment type="caution">
    <text evidence="3">The sequence shown here is derived from an EMBL/GenBank/DDBJ whole genome shotgun (WGS) entry which is preliminary data.</text>
</comment>
<keyword evidence="5" id="KW-1185">Reference proteome</keyword>
<evidence type="ECO:0000313" key="4">
    <source>
        <dbReference type="Proteomes" id="UP000245956"/>
    </source>
</evidence>
<reference evidence="2 5" key="4">
    <citation type="journal article" date="2024" name="Microbiol. Resour. Announc.">
        <title>Genome annotations for the ascomycete fungi Trichoderma harzianum, Trichoderma aggressivum, and Purpureocillium lilacinum.</title>
        <authorList>
            <person name="Beijen E.P.W."/>
            <person name="Ohm R.A."/>
        </authorList>
    </citation>
    <scope>NUCLEOTIDE SEQUENCE [LARGE SCALE GENOMIC DNA]</scope>
    <source>
        <strain evidence="2 5">CBS 150709</strain>
    </source>
</reference>
<dbReference type="Proteomes" id="UP000245956">
    <property type="component" value="Unassembled WGS sequence"/>
</dbReference>
<sequence length="274" mass="29543">MTPWSCGAWLDWGSPMALRLSDERRQTGEGHTAVDEELLGAAQRLEHRGQWARDRVPSSVAGGIATLRNKRDAPGPGNGRRQEPEGRVRQLSGKMVLANFPACALRPRGTLSNGRDAAHPPVSTAKVPGGCSNSAVVECDRQVTVRAASWQFRFLLAASNHAVRRSAPTDSQRTSFVLIDKPERQVSTGPAAVQQSIPTCTCEAVSRRSQMRHWLLGVVPCRCFVQHDDGLQGPLLPDQSVVLQPLGAVLPGEGQATAADDGNKGIAPQDRGRW</sequence>
<evidence type="ECO:0000313" key="5">
    <source>
        <dbReference type="Proteomes" id="UP001287286"/>
    </source>
</evidence>
<organism evidence="3 4">
    <name type="scientific">Purpureocillium lilacinum</name>
    <name type="common">Paecilomyces lilacinus</name>
    <dbReference type="NCBI Taxonomy" id="33203"/>
    <lineage>
        <taxon>Eukaryota</taxon>
        <taxon>Fungi</taxon>
        <taxon>Dikarya</taxon>
        <taxon>Ascomycota</taxon>
        <taxon>Pezizomycotina</taxon>
        <taxon>Sordariomycetes</taxon>
        <taxon>Hypocreomycetidae</taxon>
        <taxon>Hypocreales</taxon>
        <taxon>Ophiocordycipitaceae</taxon>
        <taxon>Purpureocillium</taxon>
    </lineage>
</organism>
<protein>
    <submittedName>
        <fullName evidence="3">Uncharacterized protein</fullName>
    </submittedName>
</protein>
<dbReference type="Proteomes" id="UP001287286">
    <property type="component" value="Unassembled WGS sequence"/>
</dbReference>